<comment type="caution">
    <text evidence="1">The sequence shown here is derived from an EMBL/GenBank/DDBJ whole genome shotgun (WGS) entry which is preliminary data.</text>
</comment>
<gene>
    <name evidence="1" type="ORF">BV25DRAFT_1768877</name>
</gene>
<sequence length="111" mass="12437">PHPVTADQSAMLADWDKNELSARYLLSQCLPDSAVLRTQGAPTVEAMWALIVGKFTVKGAYAQTGMRCQFLDSRCPKNGDVQQFFDDLRTRRQELEACGVHITDVDYRSTI</sequence>
<reference evidence="1" key="2">
    <citation type="journal article" date="2022" name="New Phytol.">
        <title>Evolutionary transition to the ectomycorrhizal habit in the genomes of a hyperdiverse lineage of mushroom-forming fungi.</title>
        <authorList>
            <person name="Looney B."/>
            <person name="Miyauchi S."/>
            <person name="Morin E."/>
            <person name="Drula E."/>
            <person name="Courty P.E."/>
            <person name="Kohler A."/>
            <person name="Kuo A."/>
            <person name="LaButti K."/>
            <person name="Pangilinan J."/>
            <person name="Lipzen A."/>
            <person name="Riley R."/>
            <person name="Andreopoulos W."/>
            <person name="He G."/>
            <person name="Johnson J."/>
            <person name="Nolan M."/>
            <person name="Tritt A."/>
            <person name="Barry K.W."/>
            <person name="Grigoriev I.V."/>
            <person name="Nagy L.G."/>
            <person name="Hibbett D."/>
            <person name="Henrissat B."/>
            <person name="Matheny P.B."/>
            <person name="Labbe J."/>
            <person name="Martin F.M."/>
        </authorList>
    </citation>
    <scope>NUCLEOTIDE SEQUENCE</scope>
    <source>
        <strain evidence="1">HHB10654</strain>
    </source>
</reference>
<feature type="non-terminal residue" evidence="1">
    <location>
        <position position="111"/>
    </location>
</feature>
<dbReference type="Proteomes" id="UP000814140">
    <property type="component" value="Unassembled WGS sequence"/>
</dbReference>
<name>A0ACB8SCY6_9AGAM</name>
<dbReference type="EMBL" id="MU277531">
    <property type="protein sequence ID" value="KAI0054305.1"/>
    <property type="molecule type" value="Genomic_DNA"/>
</dbReference>
<evidence type="ECO:0000313" key="1">
    <source>
        <dbReference type="EMBL" id="KAI0054305.1"/>
    </source>
</evidence>
<reference evidence="1" key="1">
    <citation type="submission" date="2021-03" db="EMBL/GenBank/DDBJ databases">
        <authorList>
            <consortium name="DOE Joint Genome Institute"/>
            <person name="Ahrendt S."/>
            <person name="Looney B.P."/>
            <person name="Miyauchi S."/>
            <person name="Morin E."/>
            <person name="Drula E."/>
            <person name="Courty P.E."/>
            <person name="Chicoki N."/>
            <person name="Fauchery L."/>
            <person name="Kohler A."/>
            <person name="Kuo A."/>
            <person name="Labutti K."/>
            <person name="Pangilinan J."/>
            <person name="Lipzen A."/>
            <person name="Riley R."/>
            <person name="Andreopoulos W."/>
            <person name="He G."/>
            <person name="Johnson J."/>
            <person name="Barry K.W."/>
            <person name="Grigoriev I.V."/>
            <person name="Nagy L."/>
            <person name="Hibbett D."/>
            <person name="Henrissat B."/>
            <person name="Matheny P.B."/>
            <person name="Labbe J."/>
            <person name="Martin F."/>
        </authorList>
    </citation>
    <scope>NUCLEOTIDE SEQUENCE</scope>
    <source>
        <strain evidence="1">HHB10654</strain>
    </source>
</reference>
<keyword evidence="2" id="KW-1185">Reference proteome</keyword>
<evidence type="ECO:0000313" key="2">
    <source>
        <dbReference type="Proteomes" id="UP000814140"/>
    </source>
</evidence>
<feature type="non-terminal residue" evidence="1">
    <location>
        <position position="1"/>
    </location>
</feature>
<accession>A0ACB8SCY6</accession>
<organism evidence="1 2">
    <name type="scientific">Artomyces pyxidatus</name>
    <dbReference type="NCBI Taxonomy" id="48021"/>
    <lineage>
        <taxon>Eukaryota</taxon>
        <taxon>Fungi</taxon>
        <taxon>Dikarya</taxon>
        <taxon>Basidiomycota</taxon>
        <taxon>Agaricomycotina</taxon>
        <taxon>Agaricomycetes</taxon>
        <taxon>Russulales</taxon>
        <taxon>Auriscalpiaceae</taxon>
        <taxon>Artomyces</taxon>
    </lineage>
</organism>
<proteinExistence type="predicted"/>
<protein>
    <submittedName>
        <fullName evidence="1">Uncharacterized protein</fullName>
    </submittedName>
</protein>